<dbReference type="EMBL" id="RCMV01000617">
    <property type="protein sequence ID" value="KAG3214694.1"/>
    <property type="molecule type" value="Genomic_DNA"/>
</dbReference>
<feature type="region of interest" description="Disordered" evidence="1">
    <location>
        <begin position="1"/>
        <end position="21"/>
    </location>
</feature>
<feature type="region of interest" description="Disordered" evidence="1">
    <location>
        <begin position="129"/>
        <end position="197"/>
    </location>
</feature>
<comment type="caution">
    <text evidence="2">The sequence shown here is derived from an EMBL/GenBank/DDBJ whole genome shotgun (WGS) entry which is preliminary data.</text>
</comment>
<dbReference type="VEuPathDB" id="FungiDB:PC110_g12755"/>
<accession>A0A8T1LBP1</accession>
<reference evidence="2" key="1">
    <citation type="submission" date="2018-05" db="EMBL/GenBank/DDBJ databases">
        <title>Effector identification in a new, highly contiguous assembly of the strawberry crown rot pathogen Phytophthora cactorum.</title>
        <authorList>
            <person name="Armitage A.D."/>
            <person name="Nellist C.F."/>
            <person name="Bates H."/>
            <person name="Vickerstaff R.J."/>
            <person name="Harrison R.J."/>
        </authorList>
    </citation>
    <scope>NUCLEOTIDE SEQUENCE</scope>
    <source>
        <strain evidence="2">P421</strain>
    </source>
</reference>
<sequence>MPNPTPWSPEEDLGEDDATSRKTGALQSRWAGLIRPDVALYASCVAVLHLRVRAEDHSGWTEKDYADEAANRFTAKRELLNANAFHDYEEGLMSGSTKVKRKPRLRSELFRLHHCYDFLQGSARFMRNIPRPRKRPRLQSGLQTNELEAEEDNSDAADMSSVVDDNEGEPCVNDFQSPVGSLQISRPTSAGKKKAKMLHLEGEVDKAIMHSQR</sequence>
<proteinExistence type="predicted"/>
<evidence type="ECO:0000313" key="2">
    <source>
        <dbReference type="EMBL" id="KAG3214694.1"/>
    </source>
</evidence>
<evidence type="ECO:0000313" key="3">
    <source>
        <dbReference type="Proteomes" id="UP000760860"/>
    </source>
</evidence>
<dbReference type="AlphaFoldDB" id="A0A8T1LBP1"/>
<feature type="compositionally biased region" description="Polar residues" evidence="1">
    <location>
        <begin position="174"/>
        <end position="188"/>
    </location>
</feature>
<organism evidence="2 3">
    <name type="scientific">Phytophthora cactorum</name>
    <dbReference type="NCBI Taxonomy" id="29920"/>
    <lineage>
        <taxon>Eukaryota</taxon>
        <taxon>Sar</taxon>
        <taxon>Stramenopiles</taxon>
        <taxon>Oomycota</taxon>
        <taxon>Peronosporomycetes</taxon>
        <taxon>Peronosporales</taxon>
        <taxon>Peronosporaceae</taxon>
        <taxon>Phytophthora</taxon>
    </lineage>
</organism>
<protein>
    <submittedName>
        <fullName evidence="2">Uncharacterized protein</fullName>
    </submittedName>
</protein>
<evidence type="ECO:0000256" key="1">
    <source>
        <dbReference type="SAM" id="MobiDB-lite"/>
    </source>
</evidence>
<gene>
    <name evidence="2" type="ORF">PC129_g14401</name>
</gene>
<dbReference type="Proteomes" id="UP000760860">
    <property type="component" value="Unassembled WGS sequence"/>
</dbReference>
<name>A0A8T1LBP1_9STRA</name>